<keyword evidence="2" id="KW-1185">Reference proteome</keyword>
<dbReference type="HOGENOM" id="CLU_1412725_0_0_0"/>
<evidence type="ECO:0000313" key="2">
    <source>
        <dbReference type="Proteomes" id="UP000030700"/>
    </source>
</evidence>
<dbReference type="EMBL" id="DF820457">
    <property type="protein sequence ID" value="GAK51357.1"/>
    <property type="molecule type" value="Genomic_DNA"/>
</dbReference>
<evidence type="ECO:0008006" key="3">
    <source>
        <dbReference type="Google" id="ProtNLM"/>
    </source>
</evidence>
<name>A0A081BLU1_9BACT</name>
<dbReference type="Proteomes" id="UP000030700">
    <property type="component" value="Unassembled WGS sequence"/>
</dbReference>
<gene>
    <name evidence="1" type="ORF">U14_02600</name>
</gene>
<dbReference type="SUPFAM" id="SSF110849">
    <property type="entry name" value="ParB/Sulfiredoxin"/>
    <property type="match status" value="1"/>
</dbReference>
<proteinExistence type="predicted"/>
<organism evidence="1">
    <name type="scientific">Candidatus Moduliflexus flocculans</name>
    <dbReference type="NCBI Taxonomy" id="1499966"/>
    <lineage>
        <taxon>Bacteria</taxon>
        <taxon>Candidatus Moduliflexota</taxon>
        <taxon>Candidatus Moduliflexia</taxon>
        <taxon>Candidatus Moduliflexales</taxon>
        <taxon>Candidatus Moduliflexaceae</taxon>
    </lineage>
</organism>
<evidence type="ECO:0000313" key="1">
    <source>
        <dbReference type="EMBL" id="GAK51357.1"/>
    </source>
</evidence>
<accession>A0A081BLU1</accession>
<dbReference type="Gene3D" id="3.90.1530.10">
    <property type="entry name" value="Conserved hypothetical protein from pyrococcus furiosus pfu- 392566-001, ParB domain"/>
    <property type="match status" value="1"/>
</dbReference>
<dbReference type="AlphaFoldDB" id="A0A081BLU1"/>
<protein>
    <recommendedName>
        <fullName evidence="3">ParB/Sulfiredoxin domain-containing protein</fullName>
    </recommendedName>
</protein>
<dbReference type="InterPro" id="IPR036086">
    <property type="entry name" value="ParB/Sulfiredoxin_sf"/>
</dbReference>
<sequence>MFTSVMDAQGNGVRELFLFDMARQKFDAVHTMSWLCRLWSLITFRSANILELKCAEMAEPITNRRYEGLRTVRIADIRGSENRSRDFDIHFHPISRRSRERWMGIATAVLQDKGLPPVELIKLNDTYFVRDGHHRISVAKAFGQEEIEAIVTSWESEPVKTVMTSKKKQSFFSLFSLTKNTCSPYCASGCNS</sequence>
<reference evidence="1" key="1">
    <citation type="journal article" date="2015" name="PeerJ">
        <title>First genomic representation of candidate bacterial phylum KSB3 points to enhanced environmental sensing as a trigger of wastewater bulking.</title>
        <authorList>
            <person name="Sekiguchi Y."/>
            <person name="Ohashi A."/>
            <person name="Parks D.H."/>
            <person name="Yamauchi T."/>
            <person name="Tyson G.W."/>
            <person name="Hugenholtz P."/>
        </authorList>
    </citation>
    <scope>NUCLEOTIDE SEQUENCE [LARGE SCALE GENOMIC DNA]</scope>
</reference>
<dbReference type="STRING" id="1499966.U14_02600"/>